<dbReference type="PANTHER" id="PTHR32322">
    <property type="entry name" value="INNER MEMBRANE TRANSPORTER"/>
    <property type="match status" value="1"/>
</dbReference>
<dbReference type="Pfam" id="PF00892">
    <property type="entry name" value="EamA"/>
    <property type="match status" value="2"/>
</dbReference>
<name>A0A7X3HEB5_9GAMM</name>
<evidence type="ECO:0000313" key="8">
    <source>
        <dbReference type="EMBL" id="MWK59489.1"/>
    </source>
</evidence>
<evidence type="ECO:0000256" key="1">
    <source>
        <dbReference type="ARBA" id="ARBA00004141"/>
    </source>
</evidence>
<feature type="transmembrane region" description="Helical" evidence="6">
    <location>
        <begin position="44"/>
        <end position="65"/>
    </location>
</feature>
<sequence length="308" mass="32038">MTTPSLALDGPARPLIYAKLTTVALLWGGTFIAGRLAAQALPPLVAACGRFAVAAALLLVLAWRLEGGLPRLDRRQVLVTALLGLTGIVLYNLFFLGALARIPAGRAALFVALNPIVTALVLALLFGERLGRLRWLGIVIALAGAVVVISRGEPGAALHDLGSALGSGELMMFGAVCSWAAYTLLGRFALRGLSPLAATTYATLWGLAVLLVGAAAQWPQVDTRALGWPLAAALLYLGALGTVVGFVWYYEGVRSIGPARTAVFNNLVPVFGMLLAAGLLDEPILTSMLLGGALVIAGVSLTNRMPRP</sequence>
<evidence type="ECO:0000256" key="4">
    <source>
        <dbReference type="ARBA" id="ARBA00022989"/>
    </source>
</evidence>
<protein>
    <submittedName>
        <fullName evidence="8">EamA family transporter</fullName>
    </submittedName>
</protein>
<comment type="similarity">
    <text evidence="2">Belongs to the EamA transporter family.</text>
</comment>
<dbReference type="InterPro" id="IPR050638">
    <property type="entry name" value="AA-Vitamin_Transporters"/>
</dbReference>
<reference evidence="8 9" key="1">
    <citation type="submission" date="2019-12" db="EMBL/GenBank/DDBJ databases">
        <title>Draft genome sequence of Pseudomonas otitidis recovered from a chicken carcass.</title>
        <authorList>
            <person name="Vieira T.R."/>
            <person name="Oliviera E.F.C."/>
            <person name="Silva N.M.V."/>
            <person name="Sambrano G.E."/>
            <person name="Cibulski S.P."/>
            <person name="Cardoso M.R.I."/>
        </authorList>
    </citation>
    <scope>NUCLEOTIDE SEQUENCE [LARGE SCALE GENOMIC DNA]</scope>
    <source>
        <strain evidence="8 9">25_K</strain>
    </source>
</reference>
<feature type="transmembrane region" description="Helical" evidence="6">
    <location>
        <begin position="170"/>
        <end position="190"/>
    </location>
</feature>
<feature type="transmembrane region" description="Helical" evidence="6">
    <location>
        <begin position="285"/>
        <end position="302"/>
    </location>
</feature>
<comment type="subcellular location">
    <subcellularLocation>
        <location evidence="1">Membrane</location>
        <topology evidence="1">Multi-pass membrane protein</topology>
    </subcellularLocation>
</comment>
<evidence type="ECO:0000256" key="5">
    <source>
        <dbReference type="ARBA" id="ARBA00023136"/>
    </source>
</evidence>
<dbReference type="AlphaFoldDB" id="A0A7X3HEB5"/>
<keyword evidence="4 6" id="KW-1133">Transmembrane helix</keyword>
<feature type="domain" description="EamA" evidence="7">
    <location>
        <begin position="22"/>
        <end position="149"/>
    </location>
</feature>
<proteinExistence type="inferred from homology"/>
<feature type="transmembrane region" description="Helical" evidence="6">
    <location>
        <begin position="20"/>
        <end position="38"/>
    </location>
</feature>
<comment type="caution">
    <text evidence="8">The sequence shown here is derived from an EMBL/GenBank/DDBJ whole genome shotgun (WGS) entry which is preliminary data.</text>
</comment>
<accession>A0A7X3HEB5</accession>
<evidence type="ECO:0000259" key="7">
    <source>
        <dbReference type="Pfam" id="PF00892"/>
    </source>
</evidence>
<keyword evidence="5 6" id="KW-0472">Membrane</keyword>
<feature type="transmembrane region" description="Helical" evidence="6">
    <location>
        <begin position="262"/>
        <end position="279"/>
    </location>
</feature>
<feature type="transmembrane region" description="Helical" evidence="6">
    <location>
        <begin position="202"/>
        <end position="220"/>
    </location>
</feature>
<dbReference type="EMBL" id="WTFN01000098">
    <property type="protein sequence ID" value="MWK59489.1"/>
    <property type="molecule type" value="Genomic_DNA"/>
</dbReference>
<gene>
    <name evidence="8" type="ORF">GO594_26170</name>
</gene>
<dbReference type="Proteomes" id="UP000461288">
    <property type="component" value="Unassembled WGS sequence"/>
</dbReference>
<dbReference type="RefSeq" id="WP_160482813.1">
    <property type="nucleotide sequence ID" value="NZ_WTFN01000098.1"/>
</dbReference>
<feature type="transmembrane region" description="Helical" evidence="6">
    <location>
        <begin position="226"/>
        <end position="250"/>
    </location>
</feature>
<dbReference type="GO" id="GO:0016020">
    <property type="term" value="C:membrane"/>
    <property type="evidence" value="ECO:0007669"/>
    <property type="project" value="UniProtKB-SubCell"/>
</dbReference>
<feature type="domain" description="EamA" evidence="7">
    <location>
        <begin position="167"/>
        <end position="303"/>
    </location>
</feature>
<feature type="transmembrane region" description="Helical" evidence="6">
    <location>
        <begin position="106"/>
        <end position="126"/>
    </location>
</feature>
<dbReference type="InterPro" id="IPR000620">
    <property type="entry name" value="EamA_dom"/>
</dbReference>
<organism evidence="8 9">
    <name type="scientific">Metapseudomonas otitidis</name>
    <dbReference type="NCBI Taxonomy" id="319939"/>
    <lineage>
        <taxon>Bacteria</taxon>
        <taxon>Pseudomonadati</taxon>
        <taxon>Pseudomonadota</taxon>
        <taxon>Gammaproteobacteria</taxon>
        <taxon>Pseudomonadales</taxon>
        <taxon>Pseudomonadaceae</taxon>
        <taxon>Metapseudomonas</taxon>
    </lineage>
</organism>
<evidence type="ECO:0000256" key="2">
    <source>
        <dbReference type="ARBA" id="ARBA00007362"/>
    </source>
</evidence>
<evidence type="ECO:0000256" key="3">
    <source>
        <dbReference type="ARBA" id="ARBA00022692"/>
    </source>
</evidence>
<dbReference type="SUPFAM" id="SSF103481">
    <property type="entry name" value="Multidrug resistance efflux transporter EmrE"/>
    <property type="match status" value="2"/>
</dbReference>
<dbReference type="InterPro" id="IPR037185">
    <property type="entry name" value="EmrE-like"/>
</dbReference>
<keyword evidence="3 6" id="KW-0812">Transmembrane</keyword>
<dbReference type="Gene3D" id="1.10.3730.20">
    <property type="match status" value="1"/>
</dbReference>
<feature type="transmembrane region" description="Helical" evidence="6">
    <location>
        <begin position="77"/>
        <end position="100"/>
    </location>
</feature>
<feature type="transmembrane region" description="Helical" evidence="6">
    <location>
        <begin position="133"/>
        <end position="150"/>
    </location>
</feature>
<evidence type="ECO:0000256" key="6">
    <source>
        <dbReference type="SAM" id="Phobius"/>
    </source>
</evidence>
<evidence type="ECO:0000313" key="9">
    <source>
        <dbReference type="Proteomes" id="UP000461288"/>
    </source>
</evidence>
<dbReference type="PANTHER" id="PTHR32322:SF2">
    <property type="entry name" value="EAMA DOMAIN-CONTAINING PROTEIN"/>
    <property type="match status" value="1"/>
</dbReference>